<dbReference type="STRING" id="576137.A0A1L7XN77"/>
<protein>
    <recommendedName>
        <fullName evidence="2">Tri-helical domain-containing protein</fullName>
    </recommendedName>
</protein>
<accession>A0A1L7XN77</accession>
<dbReference type="Proteomes" id="UP000184330">
    <property type="component" value="Unassembled WGS sequence"/>
</dbReference>
<feature type="transmembrane region" description="Helical" evidence="1">
    <location>
        <begin position="428"/>
        <end position="451"/>
    </location>
</feature>
<proteinExistence type="predicted"/>
<dbReference type="OrthoDB" id="2830640at2759"/>
<evidence type="ECO:0000259" key="2">
    <source>
        <dbReference type="Pfam" id="PF24465"/>
    </source>
</evidence>
<dbReference type="AlphaFoldDB" id="A0A1L7XN77"/>
<dbReference type="InterPro" id="IPR057940">
    <property type="entry name" value="Tri-helical_dom"/>
</dbReference>
<evidence type="ECO:0000313" key="3">
    <source>
        <dbReference type="EMBL" id="CZR66397.1"/>
    </source>
</evidence>
<feature type="transmembrane region" description="Helical" evidence="1">
    <location>
        <begin position="392"/>
        <end position="416"/>
    </location>
</feature>
<gene>
    <name evidence="3" type="ORF">PAC_16298</name>
</gene>
<keyword evidence="1" id="KW-0812">Transmembrane</keyword>
<keyword evidence="4" id="KW-1185">Reference proteome</keyword>
<dbReference type="Pfam" id="PF24465">
    <property type="entry name" value="Tri-helical"/>
    <property type="match status" value="1"/>
</dbReference>
<sequence length="622" mass="71374">MSSLQAGTGRSATAWLDFPDVPAEIMPMDERRALIASHVPTYRPERENFYFELWPRDDSGIEMERGALRGDQISDWLQEKGEYLVTNDRRRQSRSTLGRLRIIYGGGYRQYGRGDSYFPFSKDTMEQIRTTLRLPQSFPAMMSEEATRISQKTLFDESGNFYGTALAVKYLSWWLGTWILGLFHDRNSNITTALLLGREGEFSDKEFLAKLESSKDNASHPMFLPLLLCELLTDKYTREVDLSGKRILAIEGFIGVNDYTDAPRELKMETNFDFTRVSQSLNGEVSRLANYEKWVTSCANLIKEVLGGRHFQSTGDLISPKTAFERVMIALKEHGESILGRNVGLEARIQCQQKIAQVQIQTVYNLLAQRDNKLNISIAAASKRDSTAMKTIAIVTMVFLPGAYVATLFSMTMFNWQAQNGQVLSSHFWIYWAVTVPVTLFVLLIWIAMFWDNAGARLLEKRKESRAGPLNPSSQGRPLISKLEASEKYWKELKSQWINNSDLLQSILAPRDADPQHVEKVRDIEVLPRDVMKRLRDDQIKRDLTRKKKFDSNFTIPEAPLDEASSAQQHWLKPKTNCRPNYNRLRPNNLAIKTFLSPKLRLKPKLDKLGFKFSNKFNYITK</sequence>
<keyword evidence="1" id="KW-0472">Membrane</keyword>
<evidence type="ECO:0000313" key="4">
    <source>
        <dbReference type="Proteomes" id="UP000184330"/>
    </source>
</evidence>
<dbReference type="Gene3D" id="1.20.58.340">
    <property type="entry name" value="Magnesium transport protein CorA, transmembrane region"/>
    <property type="match status" value="1"/>
</dbReference>
<reference evidence="3 4" key="1">
    <citation type="submission" date="2016-03" db="EMBL/GenBank/DDBJ databases">
        <authorList>
            <person name="Ploux O."/>
        </authorList>
    </citation>
    <scope>NUCLEOTIDE SEQUENCE [LARGE SCALE GENOMIC DNA]</scope>
    <source>
        <strain evidence="3 4">UAMH 11012</strain>
    </source>
</reference>
<keyword evidence="1" id="KW-1133">Transmembrane helix</keyword>
<name>A0A1L7XN77_9HELO</name>
<evidence type="ECO:0000256" key="1">
    <source>
        <dbReference type="SAM" id="Phobius"/>
    </source>
</evidence>
<dbReference type="EMBL" id="FJOG01000037">
    <property type="protein sequence ID" value="CZR66397.1"/>
    <property type="molecule type" value="Genomic_DNA"/>
</dbReference>
<organism evidence="3 4">
    <name type="scientific">Phialocephala subalpina</name>
    <dbReference type="NCBI Taxonomy" id="576137"/>
    <lineage>
        <taxon>Eukaryota</taxon>
        <taxon>Fungi</taxon>
        <taxon>Dikarya</taxon>
        <taxon>Ascomycota</taxon>
        <taxon>Pezizomycotina</taxon>
        <taxon>Leotiomycetes</taxon>
        <taxon>Helotiales</taxon>
        <taxon>Mollisiaceae</taxon>
        <taxon>Phialocephala</taxon>
        <taxon>Phialocephala fortinii species complex</taxon>
    </lineage>
</organism>
<feature type="domain" description="Tri-helical" evidence="2">
    <location>
        <begin position="479"/>
        <end position="538"/>
    </location>
</feature>